<dbReference type="AlphaFoldDB" id="A0A9P6ATF3"/>
<dbReference type="InterPro" id="IPR028094">
    <property type="entry name" value="RTC4_C"/>
</dbReference>
<evidence type="ECO:0000256" key="1">
    <source>
        <dbReference type="ARBA" id="ARBA00002738"/>
    </source>
</evidence>
<feature type="domain" description="Restriction of telomere capping protein 4 C-terminal" evidence="9">
    <location>
        <begin position="133"/>
        <end position="252"/>
    </location>
</feature>
<evidence type="ECO:0000313" key="11">
    <source>
        <dbReference type="Proteomes" id="UP000886523"/>
    </source>
</evidence>
<evidence type="ECO:0000256" key="5">
    <source>
        <dbReference type="ARBA" id="ARBA00015162"/>
    </source>
</evidence>
<feature type="compositionally biased region" description="Basic and acidic residues" evidence="8">
    <location>
        <begin position="303"/>
        <end position="317"/>
    </location>
</feature>
<comment type="caution">
    <text evidence="10">The sequence shown here is derived from an EMBL/GenBank/DDBJ whole genome shotgun (WGS) entry which is preliminary data.</text>
</comment>
<keyword evidence="6" id="KW-0963">Cytoplasm</keyword>
<keyword evidence="11" id="KW-1185">Reference proteome</keyword>
<evidence type="ECO:0000313" key="10">
    <source>
        <dbReference type="EMBL" id="KAF9511382.1"/>
    </source>
</evidence>
<feature type="compositionally biased region" description="Polar residues" evidence="8">
    <location>
        <begin position="335"/>
        <end position="344"/>
    </location>
</feature>
<evidence type="ECO:0000259" key="9">
    <source>
        <dbReference type="SMART" id="SM01312"/>
    </source>
</evidence>
<feature type="compositionally biased region" description="Polar residues" evidence="8">
    <location>
        <begin position="397"/>
        <end position="420"/>
    </location>
</feature>
<dbReference type="Proteomes" id="UP000886523">
    <property type="component" value="Unassembled WGS sequence"/>
</dbReference>
<organism evidence="10 11">
    <name type="scientific">Hydnum rufescens UP504</name>
    <dbReference type="NCBI Taxonomy" id="1448309"/>
    <lineage>
        <taxon>Eukaryota</taxon>
        <taxon>Fungi</taxon>
        <taxon>Dikarya</taxon>
        <taxon>Basidiomycota</taxon>
        <taxon>Agaricomycotina</taxon>
        <taxon>Agaricomycetes</taxon>
        <taxon>Cantharellales</taxon>
        <taxon>Hydnaceae</taxon>
        <taxon>Hydnum</taxon>
    </lineage>
</organism>
<evidence type="ECO:0000256" key="4">
    <source>
        <dbReference type="ARBA" id="ARBA00009461"/>
    </source>
</evidence>
<dbReference type="GO" id="GO:0005737">
    <property type="term" value="C:cytoplasm"/>
    <property type="evidence" value="ECO:0007669"/>
    <property type="project" value="UniProtKB-SubCell"/>
</dbReference>
<name>A0A9P6ATF3_9AGAM</name>
<comment type="subcellular location">
    <subcellularLocation>
        <location evidence="3">Cytoplasm</location>
    </subcellularLocation>
    <subcellularLocation>
        <location evidence="2">Nucleus</location>
    </subcellularLocation>
</comment>
<evidence type="ECO:0000256" key="3">
    <source>
        <dbReference type="ARBA" id="ARBA00004496"/>
    </source>
</evidence>
<evidence type="ECO:0000256" key="7">
    <source>
        <dbReference type="ARBA" id="ARBA00023242"/>
    </source>
</evidence>
<protein>
    <recommendedName>
        <fullName evidence="5">Restriction of telomere capping protein 4</fullName>
    </recommendedName>
</protein>
<dbReference type="SMART" id="SM01312">
    <property type="entry name" value="RTC4"/>
    <property type="match status" value="1"/>
</dbReference>
<dbReference type="InterPro" id="IPR039024">
    <property type="entry name" value="RTC4"/>
</dbReference>
<gene>
    <name evidence="10" type="ORF">BS47DRAFT_1184502</name>
</gene>
<dbReference type="PANTHER" id="PTHR41391">
    <property type="entry name" value="RESTRICTION OF TELOMERE CAPPING PROTEIN 4"/>
    <property type="match status" value="1"/>
</dbReference>
<dbReference type="Pfam" id="PF14474">
    <property type="entry name" value="RTC4"/>
    <property type="match status" value="1"/>
</dbReference>
<feature type="compositionally biased region" description="Basic and acidic residues" evidence="8">
    <location>
        <begin position="285"/>
        <end position="295"/>
    </location>
</feature>
<dbReference type="OrthoDB" id="128308at2759"/>
<sequence>MMPCHLSDRNMMKSPGNYDSIIHEAEFERDRLMMEPVDPKSLCAFCDEPWPKNPSKELTDLFARIRPRAWPHPRYRNACGLQAPVEVFVDVCNMHRNETTIIPEGLAQGWPSQIDFDAMPQRLWKLKSKLESIIRSPAGGYFYEMAVTDIKEMGGLVMGGVRGQFAAFQKTQPGYYGERGLLRIYQVLRDLFPLLALERSFMPLDHEGFVMRVLVPEAACLLIQEDLQLSSHAEALDVLQRSQKYGLAKFPDRGEEDGIGMDKLGIGMRIRLKLGQERMEADLAQAHKEVDDERKAKAKTKRLTKDKDKDTDTDAGRRPKRKSKTKEKAKERPRSSVTTGTSNDSDADVTILGGDTSKTPTTKRRPVKLKTLQPKPRRRLKKPEPTSHNTLPYGLRSRSTSVTTLAMSDPTQKVDWTTNLRDNDDPDDTTSSQEL</sequence>
<dbReference type="GO" id="GO:0005634">
    <property type="term" value="C:nucleus"/>
    <property type="evidence" value="ECO:0007669"/>
    <property type="project" value="UniProtKB-SubCell"/>
</dbReference>
<comment type="function">
    <text evidence="1">May be involved in a process influencing telomere capping.</text>
</comment>
<evidence type="ECO:0000256" key="8">
    <source>
        <dbReference type="SAM" id="MobiDB-lite"/>
    </source>
</evidence>
<comment type="similarity">
    <text evidence="4">Belongs to the RTC4 family.</text>
</comment>
<dbReference type="PANTHER" id="PTHR41391:SF1">
    <property type="entry name" value="RESTRICTION OF TELOMERE CAPPING PROTEIN 4"/>
    <property type="match status" value="1"/>
</dbReference>
<keyword evidence="7" id="KW-0539">Nucleus</keyword>
<accession>A0A9P6ATF3</accession>
<dbReference type="EMBL" id="MU129001">
    <property type="protein sequence ID" value="KAF9511382.1"/>
    <property type="molecule type" value="Genomic_DNA"/>
</dbReference>
<evidence type="ECO:0000256" key="6">
    <source>
        <dbReference type="ARBA" id="ARBA00022490"/>
    </source>
</evidence>
<proteinExistence type="inferred from homology"/>
<reference evidence="10" key="1">
    <citation type="journal article" date="2020" name="Nat. Commun.">
        <title>Large-scale genome sequencing of mycorrhizal fungi provides insights into the early evolution of symbiotic traits.</title>
        <authorList>
            <person name="Miyauchi S."/>
            <person name="Kiss E."/>
            <person name="Kuo A."/>
            <person name="Drula E."/>
            <person name="Kohler A."/>
            <person name="Sanchez-Garcia M."/>
            <person name="Morin E."/>
            <person name="Andreopoulos B."/>
            <person name="Barry K.W."/>
            <person name="Bonito G."/>
            <person name="Buee M."/>
            <person name="Carver A."/>
            <person name="Chen C."/>
            <person name="Cichocki N."/>
            <person name="Clum A."/>
            <person name="Culley D."/>
            <person name="Crous P.W."/>
            <person name="Fauchery L."/>
            <person name="Girlanda M."/>
            <person name="Hayes R.D."/>
            <person name="Keri Z."/>
            <person name="LaButti K."/>
            <person name="Lipzen A."/>
            <person name="Lombard V."/>
            <person name="Magnuson J."/>
            <person name="Maillard F."/>
            <person name="Murat C."/>
            <person name="Nolan M."/>
            <person name="Ohm R.A."/>
            <person name="Pangilinan J."/>
            <person name="Pereira M.F."/>
            <person name="Perotto S."/>
            <person name="Peter M."/>
            <person name="Pfister S."/>
            <person name="Riley R."/>
            <person name="Sitrit Y."/>
            <person name="Stielow J.B."/>
            <person name="Szollosi G."/>
            <person name="Zifcakova L."/>
            <person name="Stursova M."/>
            <person name="Spatafora J.W."/>
            <person name="Tedersoo L."/>
            <person name="Vaario L.M."/>
            <person name="Yamada A."/>
            <person name="Yan M."/>
            <person name="Wang P."/>
            <person name="Xu J."/>
            <person name="Bruns T."/>
            <person name="Baldrian P."/>
            <person name="Vilgalys R."/>
            <person name="Dunand C."/>
            <person name="Henrissat B."/>
            <person name="Grigoriev I.V."/>
            <person name="Hibbett D."/>
            <person name="Nagy L.G."/>
            <person name="Martin F.M."/>
        </authorList>
    </citation>
    <scope>NUCLEOTIDE SEQUENCE</scope>
    <source>
        <strain evidence="10">UP504</strain>
    </source>
</reference>
<feature type="region of interest" description="Disordered" evidence="8">
    <location>
        <begin position="285"/>
        <end position="435"/>
    </location>
</feature>
<evidence type="ECO:0000256" key="2">
    <source>
        <dbReference type="ARBA" id="ARBA00004123"/>
    </source>
</evidence>